<feature type="compositionally biased region" description="Polar residues" evidence="1">
    <location>
        <begin position="42"/>
        <end position="54"/>
    </location>
</feature>
<name>A0A820F4U8_9BILA</name>
<protein>
    <submittedName>
        <fullName evidence="3">Uncharacterized protein</fullName>
    </submittedName>
</protein>
<dbReference type="AlphaFoldDB" id="A0A820F4U8"/>
<evidence type="ECO:0000313" key="4">
    <source>
        <dbReference type="Proteomes" id="UP000663844"/>
    </source>
</evidence>
<feature type="region of interest" description="Disordered" evidence="1">
    <location>
        <begin position="29"/>
        <end position="56"/>
    </location>
</feature>
<sequence length="107" mass="11740">MNETHEMIIINGKKLAVKTSKVQIQNKIPKLLGIPRKEKGNDPNNDPRGSSGSPVESKLWDTIELSIAQNDFLVNFGQKILNTIEKESGINNASMVNGKLKLSGNNV</sequence>
<evidence type="ECO:0000313" key="2">
    <source>
        <dbReference type="EMBL" id="CAF1539578.1"/>
    </source>
</evidence>
<feature type="non-terminal residue" evidence="3">
    <location>
        <position position="107"/>
    </location>
</feature>
<dbReference type="Proteomes" id="UP000663844">
    <property type="component" value="Unassembled WGS sequence"/>
</dbReference>
<proteinExistence type="predicted"/>
<evidence type="ECO:0000313" key="3">
    <source>
        <dbReference type="EMBL" id="CAF4256156.1"/>
    </source>
</evidence>
<evidence type="ECO:0000256" key="1">
    <source>
        <dbReference type="SAM" id="MobiDB-lite"/>
    </source>
</evidence>
<comment type="caution">
    <text evidence="3">The sequence shown here is derived from an EMBL/GenBank/DDBJ whole genome shotgun (WGS) entry which is preliminary data.</text>
</comment>
<gene>
    <name evidence="2" type="ORF">JYZ213_LOCUS45621</name>
    <name evidence="3" type="ORF">OXD698_LOCUS43712</name>
</gene>
<dbReference type="Proteomes" id="UP000663845">
    <property type="component" value="Unassembled WGS sequence"/>
</dbReference>
<organism evidence="3 4">
    <name type="scientific">Adineta steineri</name>
    <dbReference type="NCBI Taxonomy" id="433720"/>
    <lineage>
        <taxon>Eukaryota</taxon>
        <taxon>Metazoa</taxon>
        <taxon>Spiralia</taxon>
        <taxon>Gnathifera</taxon>
        <taxon>Rotifera</taxon>
        <taxon>Eurotatoria</taxon>
        <taxon>Bdelloidea</taxon>
        <taxon>Adinetida</taxon>
        <taxon>Adinetidae</taxon>
        <taxon>Adineta</taxon>
    </lineage>
</organism>
<dbReference type="EMBL" id="CAJOAZ010012689">
    <property type="protein sequence ID" value="CAF4256156.1"/>
    <property type="molecule type" value="Genomic_DNA"/>
</dbReference>
<reference evidence="3" key="1">
    <citation type="submission" date="2021-02" db="EMBL/GenBank/DDBJ databases">
        <authorList>
            <person name="Nowell W R."/>
        </authorList>
    </citation>
    <scope>NUCLEOTIDE SEQUENCE</scope>
</reference>
<dbReference type="EMBL" id="CAJNOG010004245">
    <property type="protein sequence ID" value="CAF1539578.1"/>
    <property type="molecule type" value="Genomic_DNA"/>
</dbReference>
<accession>A0A820F4U8</accession>